<dbReference type="NCBIfam" id="TIGR00608">
    <property type="entry name" value="radc"/>
    <property type="match status" value="1"/>
</dbReference>
<dbReference type="Gene3D" id="3.40.140.10">
    <property type="entry name" value="Cytidine Deaminase, domain 2"/>
    <property type="match status" value="1"/>
</dbReference>
<name>A0A7G5IJD8_9SPHN</name>
<keyword evidence="3" id="KW-0378">Hydrolase</keyword>
<organism evidence="8 9">
    <name type="scientific">Sandaracinobacteroides saxicola</name>
    <dbReference type="NCBI Taxonomy" id="2759707"/>
    <lineage>
        <taxon>Bacteria</taxon>
        <taxon>Pseudomonadati</taxon>
        <taxon>Pseudomonadota</taxon>
        <taxon>Alphaproteobacteria</taxon>
        <taxon>Sphingomonadales</taxon>
        <taxon>Sphingosinicellaceae</taxon>
        <taxon>Sandaracinobacteroides</taxon>
    </lineage>
</organism>
<evidence type="ECO:0000256" key="4">
    <source>
        <dbReference type="ARBA" id="ARBA00022833"/>
    </source>
</evidence>
<keyword evidence="2" id="KW-0479">Metal-binding</keyword>
<evidence type="ECO:0000313" key="8">
    <source>
        <dbReference type="EMBL" id="QMW23480.1"/>
    </source>
</evidence>
<keyword evidence="1" id="KW-0645">Protease</keyword>
<dbReference type="InterPro" id="IPR020891">
    <property type="entry name" value="UPF0758_CS"/>
</dbReference>
<comment type="similarity">
    <text evidence="6">Belongs to the UPF0758 family.</text>
</comment>
<dbReference type="PANTHER" id="PTHR30471">
    <property type="entry name" value="DNA REPAIR PROTEIN RADC"/>
    <property type="match status" value="1"/>
</dbReference>
<keyword evidence="4" id="KW-0862">Zinc</keyword>
<evidence type="ECO:0000256" key="3">
    <source>
        <dbReference type="ARBA" id="ARBA00022801"/>
    </source>
</evidence>
<keyword evidence="9" id="KW-1185">Reference proteome</keyword>
<evidence type="ECO:0000259" key="7">
    <source>
        <dbReference type="PROSITE" id="PS50249"/>
    </source>
</evidence>
<evidence type="ECO:0000256" key="1">
    <source>
        <dbReference type="ARBA" id="ARBA00022670"/>
    </source>
</evidence>
<evidence type="ECO:0000256" key="5">
    <source>
        <dbReference type="ARBA" id="ARBA00023049"/>
    </source>
</evidence>
<gene>
    <name evidence="8" type="primary">radC</name>
    <name evidence="8" type="ORF">H3309_02965</name>
</gene>
<keyword evidence="5" id="KW-0482">Metalloprotease</keyword>
<dbReference type="KEGG" id="sand:H3309_02965"/>
<sequence>MHAEALSQGARGTAPARAVRLDDVRDEQLLTGLLSMLVGAPRARSVAGGLLGERGSIAAVLATSDERLAQLGADPQCLGALRLVREITRSVLSRRTVERPTITDSSAIVDLLHAEMAHLPFEQFRVLFLDARHRLLRIETLARGSVRSASVHPSEVARRALELGASAVVLVHNHPSGDPEPSRQDQIVTQRMAAALATLDIDLYDHLVIAPGGHVSFRARGLL</sequence>
<proteinExistence type="inferred from homology"/>
<dbReference type="GO" id="GO:0006508">
    <property type="term" value="P:proteolysis"/>
    <property type="evidence" value="ECO:0007669"/>
    <property type="project" value="UniProtKB-KW"/>
</dbReference>
<dbReference type="InterPro" id="IPR037518">
    <property type="entry name" value="MPN"/>
</dbReference>
<dbReference type="GO" id="GO:0046872">
    <property type="term" value="F:metal ion binding"/>
    <property type="evidence" value="ECO:0007669"/>
    <property type="project" value="UniProtKB-KW"/>
</dbReference>
<dbReference type="RefSeq" id="WP_182297303.1">
    <property type="nucleotide sequence ID" value="NZ_CP059851.1"/>
</dbReference>
<evidence type="ECO:0000256" key="6">
    <source>
        <dbReference type="RuleBase" id="RU003797"/>
    </source>
</evidence>
<dbReference type="Proteomes" id="UP000515292">
    <property type="component" value="Chromosome"/>
</dbReference>
<accession>A0A7G5IJD8</accession>
<evidence type="ECO:0000313" key="9">
    <source>
        <dbReference type="Proteomes" id="UP000515292"/>
    </source>
</evidence>
<protein>
    <submittedName>
        <fullName evidence="8">DNA repair protein RadC</fullName>
    </submittedName>
</protein>
<dbReference type="Pfam" id="PF04002">
    <property type="entry name" value="RadC"/>
    <property type="match status" value="1"/>
</dbReference>
<evidence type="ECO:0000256" key="2">
    <source>
        <dbReference type="ARBA" id="ARBA00022723"/>
    </source>
</evidence>
<dbReference type="EMBL" id="CP059851">
    <property type="protein sequence ID" value="QMW23480.1"/>
    <property type="molecule type" value="Genomic_DNA"/>
</dbReference>
<dbReference type="PANTHER" id="PTHR30471:SF3">
    <property type="entry name" value="UPF0758 PROTEIN YEES-RELATED"/>
    <property type="match status" value="1"/>
</dbReference>
<reference evidence="8 9" key="1">
    <citation type="submission" date="2020-07" db="EMBL/GenBank/DDBJ databases">
        <title>Complete genome sequence for Sandaracinobacter sp. M6.</title>
        <authorList>
            <person name="Tang Y."/>
            <person name="Liu Q."/>
            <person name="Guo Z."/>
            <person name="Lei P."/>
            <person name="Huang B."/>
        </authorList>
    </citation>
    <scope>NUCLEOTIDE SEQUENCE [LARGE SCALE GENOMIC DNA]</scope>
    <source>
        <strain evidence="8 9">M6</strain>
    </source>
</reference>
<dbReference type="PROSITE" id="PS01302">
    <property type="entry name" value="UPF0758"/>
    <property type="match status" value="1"/>
</dbReference>
<dbReference type="AlphaFoldDB" id="A0A7G5IJD8"/>
<dbReference type="InterPro" id="IPR001405">
    <property type="entry name" value="UPF0758"/>
</dbReference>
<dbReference type="CDD" id="cd08071">
    <property type="entry name" value="MPN_DUF2466"/>
    <property type="match status" value="1"/>
</dbReference>
<dbReference type="SUPFAM" id="SSF102712">
    <property type="entry name" value="JAB1/MPN domain"/>
    <property type="match status" value="1"/>
</dbReference>
<feature type="domain" description="MPN" evidence="7">
    <location>
        <begin position="101"/>
        <end position="223"/>
    </location>
</feature>
<dbReference type="InterPro" id="IPR025657">
    <property type="entry name" value="RadC_JAB"/>
</dbReference>
<dbReference type="GO" id="GO:0008237">
    <property type="term" value="F:metallopeptidase activity"/>
    <property type="evidence" value="ECO:0007669"/>
    <property type="project" value="UniProtKB-KW"/>
</dbReference>
<dbReference type="PROSITE" id="PS50249">
    <property type="entry name" value="MPN"/>
    <property type="match status" value="1"/>
</dbReference>